<proteinExistence type="predicted"/>
<accession>A0A3N0CP41</accession>
<dbReference type="AlphaFoldDB" id="A0A3N0CP41"/>
<name>A0A3N0CP41_9ACTN</name>
<dbReference type="EMBL" id="RJSE01000003">
    <property type="protein sequence ID" value="RNL65215.1"/>
    <property type="molecule type" value="Genomic_DNA"/>
</dbReference>
<gene>
    <name evidence="1" type="ORF">EFK50_04425</name>
</gene>
<comment type="caution">
    <text evidence="1">The sequence shown here is derived from an EMBL/GenBank/DDBJ whole genome shotgun (WGS) entry which is preliminary data.</text>
</comment>
<evidence type="ECO:0000313" key="2">
    <source>
        <dbReference type="Proteomes" id="UP000267128"/>
    </source>
</evidence>
<protein>
    <submittedName>
        <fullName evidence="1">Uncharacterized protein</fullName>
    </submittedName>
</protein>
<evidence type="ECO:0000313" key="1">
    <source>
        <dbReference type="EMBL" id="RNL65215.1"/>
    </source>
</evidence>
<organism evidence="1 2">
    <name type="scientific">Nocardioides marmoriginsengisoli</name>
    <dbReference type="NCBI Taxonomy" id="661483"/>
    <lineage>
        <taxon>Bacteria</taxon>
        <taxon>Bacillati</taxon>
        <taxon>Actinomycetota</taxon>
        <taxon>Actinomycetes</taxon>
        <taxon>Propionibacteriales</taxon>
        <taxon>Nocardioidaceae</taxon>
        <taxon>Nocardioides</taxon>
    </lineage>
</organism>
<sequence length="100" mass="10845">MRGERASWFAVRRTASLLRCRDAPYMAPATVAITLARAAPMIVPATPRYEAANAAEEAARALAAMWLRLSGDFGEDMAAFLGQLSRAAFVRAVRTRFGSP</sequence>
<keyword evidence="2" id="KW-1185">Reference proteome</keyword>
<reference evidence="1 2" key="1">
    <citation type="submission" date="2018-11" db="EMBL/GenBank/DDBJ databases">
        <authorList>
            <person name="Li F."/>
        </authorList>
    </citation>
    <scope>NUCLEOTIDE SEQUENCE [LARGE SCALE GENOMIC DNA]</scope>
    <source>
        <strain evidence="1 2">Gsoil 097</strain>
    </source>
</reference>
<dbReference type="Proteomes" id="UP000267128">
    <property type="component" value="Unassembled WGS sequence"/>
</dbReference>